<organism evidence="1 2">
    <name type="scientific">Senna tora</name>
    <dbReference type="NCBI Taxonomy" id="362788"/>
    <lineage>
        <taxon>Eukaryota</taxon>
        <taxon>Viridiplantae</taxon>
        <taxon>Streptophyta</taxon>
        <taxon>Embryophyta</taxon>
        <taxon>Tracheophyta</taxon>
        <taxon>Spermatophyta</taxon>
        <taxon>Magnoliopsida</taxon>
        <taxon>eudicotyledons</taxon>
        <taxon>Gunneridae</taxon>
        <taxon>Pentapetalae</taxon>
        <taxon>rosids</taxon>
        <taxon>fabids</taxon>
        <taxon>Fabales</taxon>
        <taxon>Fabaceae</taxon>
        <taxon>Caesalpinioideae</taxon>
        <taxon>Cassia clade</taxon>
        <taxon>Senna</taxon>
    </lineage>
</organism>
<keyword evidence="2" id="KW-1185">Reference proteome</keyword>
<evidence type="ECO:0000313" key="2">
    <source>
        <dbReference type="Proteomes" id="UP000634136"/>
    </source>
</evidence>
<gene>
    <name evidence="1" type="ORF">G2W53_024066</name>
</gene>
<accession>A0A834TCH4</accession>
<sequence>MEFMDHHGGGALNEIFKFGLRMTKQEKRGNEGSGFPLLRTMTIMED</sequence>
<dbReference type="AlphaFoldDB" id="A0A834TCH4"/>
<evidence type="ECO:0000313" key="1">
    <source>
        <dbReference type="EMBL" id="KAF7818611.1"/>
    </source>
</evidence>
<protein>
    <submittedName>
        <fullName evidence="1">Uncharacterized protein</fullName>
    </submittedName>
</protein>
<dbReference type="Proteomes" id="UP000634136">
    <property type="component" value="Unassembled WGS sequence"/>
</dbReference>
<dbReference type="EMBL" id="JAAIUW010000008">
    <property type="protein sequence ID" value="KAF7818611.1"/>
    <property type="molecule type" value="Genomic_DNA"/>
</dbReference>
<comment type="caution">
    <text evidence="1">The sequence shown here is derived from an EMBL/GenBank/DDBJ whole genome shotgun (WGS) entry which is preliminary data.</text>
</comment>
<proteinExistence type="predicted"/>
<name>A0A834TCH4_9FABA</name>
<reference evidence="1" key="1">
    <citation type="submission" date="2020-09" db="EMBL/GenBank/DDBJ databases">
        <title>Genome-Enabled Discovery of Anthraquinone Biosynthesis in Senna tora.</title>
        <authorList>
            <person name="Kang S.-H."/>
            <person name="Pandey R.P."/>
            <person name="Lee C.-M."/>
            <person name="Sim J.-S."/>
            <person name="Jeong J.-T."/>
            <person name="Choi B.-S."/>
            <person name="Jung M."/>
            <person name="Ginzburg D."/>
            <person name="Zhao K."/>
            <person name="Won S.Y."/>
            <person name="Oh T.-J."/>
            <person name="Yu Y."/>
            <person name="Kim N.-H."/>
            <person name="Lee O.R."/>
            <person name="Lee T.-H."/>
            <person name="Bashyal P."/>
            <person name="Kim T.-S."/>
            <person name="Lee W.-H."/>
            <person name="Kawkins C."/>
            <person name="Kim C.-K."/>
            <person name="Kim J.S."/>
            <person name="Ahn B.O."/>
            <person name="Rhee S.Y."/>
            <person name="Sohng J.K."/>
        </authorList>
    </citation>
    <scope>NUCLEOTIDE SEQUENCE</scope>
    <source>
        <tissue evidence="1">Leaf</tissue>
    </source>
</reference>